<keyword evidence="5" id="KW-0378">Hydrolase</keyword>
<organism evidence="8 9">
    <name type="scientific">Pseudonocardia oceani</name>
    <dbReference type="NCBI Taxonomy" id="2792013"/>
    <lineage>
        <taxon>Bacteria</taxon>
        <taxon>Bacillati</taxon>
        <taxon>Actinomycetota</taxon>
        <taxon>Actinomycetes</taxon>
        <taxon>Pseudonocardiales</taxon>
        <taxon>Pseudonocardiaceae</taxon>
        <taxon>Pseudonocardia</taxon>
    </lineage>
</organism>
<dbReference type="EMBL" id="JADQDF010000001">
    <property type="protein sequence ID" value="MBW0129119.1"/>
    <property type="molecule type" value="Genomic_DNA"/>
</dbReference>
<name>A0ABS6UB74_9PSEU</name>
<evidence type="ECO:0000256" key="5">
    <source>
        <dbReference type="ARBA" id="ARBA00022801"/>
    </source>
</evidence>
<dbReference type="InterPro" id="IPR050556">
    <property type="entry name" value="Type_II_TA_system_RNase"/>
</dbReference>
<evidence type="ECO:0000313" key="9">
    <source>
        <dbReference type="Proteomes" id="UP000694300"/>
    </source>
</evidence>
<dbReference type="RefSeq" id="WP_218593928.1">
    <property type="nucleotide sequence ID" value="NZ_JADQDE010000374.1"/>
</dbReference>
<evidence type="ECO:0000313" key="8">
    <source>
        <dbReference type="EMBL" id="MBW0129119.1"/>
    </source>
</evidence>
<dbReference type="PANTHER" id="PTHR33653:SF1">
    <property type="entry name" value="RIBONUCLEASE VAPC2"/>
    <property type="match status" value="1"/>
</dbReference>
<evidence type="ECO:0000256" key="1">
    <source>
        <dbReference type="ARBA" id="ARBA00001946"/>
    </source>
</evidence>
<dbReference type="CDD" id="cd09854">
    <property type="entry name" value="PIN_VapC-like"/>
    <property type="match status" value="1"/>
</dbReference>
<evidence type="ECO:0000256" key="6">
    <source>
        <dbReference type="ARBA" id="ARBA00022842"/>
    </source>
</evidence>
<reference evidence="8 9" key="1">
    <citation type="submission" date="2020-11" db="EMBL/GenBank/DDBJ databases">
        <title>Pseudonocardia abyssalis sp. nov. and Pseudonocardia oceani sp. nov., description and phylogenomic analysis of two novel actinomycetes isolated from the deep Southern Ocean.</title>
        <authorList>
            <person name="Parra J."/>
        </authorList>
    </citation>
    <scope>NUCLEOTIDE SEQUENCE [LARGE SCALE GENOMIC DNA]</scope>
    <source>
        <strain evidence="9">KRD185</strain>
    </source>
</reference>
<keyword evidence="6" id="KW-0460">Magnesium</keyword>
<evidence type="ECO:0000259" key="7">
    <source>
        <dbReference type="Pfam" id="PF01850"/>
    </source>
</evidence>
<gene>
    <name evidence="8" type="ORF">I4I82_15735</name>
</gene>
<protein>
    <submittedName>
        <fullName evidence="8">Type II toxin-antitoxin system VapC family toxin</fullName>
    </submittedName>
</protein>
<comment type="caution">
    <text evidence="8">The sequence shown here is derived from an EMBL/GenBank/DDBJ whole genome shotgun (WGS) entry which is preliminary data.</text>
</comment>
<dbReference type="PANTHER" id="PTHR33653">
    <property type="entry name" value="RIBONUCLEASE VAPC2"/>
    <property type="match status" value="1"/>
</dbReference>
<proteinExistence type="predicted"/>
<dbReference type="InterPro" id="IPR002716">
    <property type="entry name" value="PIN_dom"/>
</dbReference>
<evidence type="ECO:0000256" key="4">
    <source>
        <dbReference type="ARBA" id="ARBA00022723"/>
    </source>
</evidence>
<keyword evidence="2" id="KW-1277">Toxin-antitoxin system</keyword>
<evidence type="ECO:0000256" key="2">
    <source>
        <dbReference type="ARBA" id="ARBA00022649"/>
    </source>
</evidence>
<sequence length="136" mass="15267">MTEPATLVDSNVLLDLFTRDAQWADWSGRRLAEAFDRGPVVINQIVQAEVSLRFTTIEELDAALSRRFVRGNLPWAAGFLAARCFADYRRRGGTRTSALPDFFVGAHAAVLGMRLLSRDSARYRTYFPTVDLISPE</sequence>
<keyword evidence="9" id="KW-1185">Reference proteome</keyword>
<comment type="cofactor">
    <cofactor evidence="1">
        <name>Mg(2+)</name>
        <dbReference type="ChEBI" id="CHEBI:18420"/>
    </cofactor>
</comment>
<keyword evidence="4" id="KW-0479">Metal-binding</keyword>
<feature type="domain" description="PIN" evidence="7">
    <location>
        <begin position="7"/>
        <end position="126"/>
    </location>
</feature>
<keyword evidence="3" id="KW-0540">Nuclease</keyword>
<evidence type="ECO:0000256" key="3">
    <source>
        <dbReference type="ARBA" id="ARBA00022722"/>
    </source>
</evidence>
<dbReference type="Proteomes" id="UP000694300">
    <property type="component" value="Unassembled WGS sequence"/>
</dbReference>
<dbReference type="Pfam" id="PF01850">
    <property type="entry name" value="PIN"/>
    <property type="match status" value="1"/>
</dbReference>
<accession>A0ABS6UB74</accession>